<dbReference type="PROSITE" id="PS50181">
    <property type="entry name" value="FBOX"/>
    <property type="match status" value="1"/>
</dbReference>
<dbReference type="InterPro" id="IPR036047">
    <property type="entry name" value="F-box-like_dom_sf"/>
</dbReference>
<sequence length="273" mass="30725">MMDVPPEVLHRILDKLPIKSVLKLRPVHRAFNNYFRHVRKTCDFFAVTLSRPGEQSPTTLKFERRGRTWDQFVKIFGTNRHLDVEVLMLSTIGSCALDLGELGPLAASGRLRGRIVQICEAKIDEPSRAFIKNVRPEIIHVSQLSGREDSWVPVPSTCTKVTVHWTATWGPPTQGGRIQQGVYNTVIDLTEATGLTEVFINRVDQGVLTSEAAKITLNKLRAGTETKSAIDALMAELNSGSQDRVTWQYEFANNRHYINHPNASFFITKPMES</sequence>
<evidence type="ECO:0000313" key="2">
    <source>
        <dbReference type="EMBL" id="CAJ0575126.1"/>
    </source>
</evidence>
<feature type="domain" description="F-box" evidence="1">
    <location>
        <begin position="1"/>
        <end position="49"/>
    </location>
</feature>
<protein>
    <recommendedName>
        <fullName evidence="1">F-box domain-containing protein</fullName>
    </recommendedName>
</protein>
<accession>A0AA36CTT3</accession>
<reference evidence="2" key="1">
    <citation type="submission" date="2023-06" db="EMBL/GenBank/DDBJ databases">
        <authorList>
            <person name="Delattre M."/>
        </authorList>
    </citation>
    <scope>NUCLEOTIDE SEQUENCE</scope>
    <source>
        <strain evidence="2">AF72</strain>
    </source>
</reference>
<comment type="caution">
    <text evidence="2">The sequence shown here is derived from an EMBL/GenBank/DDBJ whole genome shotgun (WGS) entry which is preliminary data.</text>
</comment>
<keyword evidence="3" id="KW-1185">Reference proteome</keyword>
<dbReference type="AlphaFoldDB" id="A0AA36CTT3"/>
<dbReference type="InterPro" id="IPR001810">
    <property type="entry name" value="F-box_dom"/>
</dbReference>
<organism evidence="2 3">
    <name type="scientific">Mesorhabditis spiculigera</name>
    <dbReference type="NCBI Taxonomy" id="96644"/>
    <lineage>
        <taxon>Eukaryota</taxon>
        <taxon>Metazoa</taxon>
        <taxon>Ecdysozoa</taxon>
        <taxon>Nematoda</taxon>
        <taxon>Chromadorea</taxon>
        <taxon>Rhabditida</taxon>
        <taxon>Rhabditina</taxon>
        <taxon>Rhabditomorpha</taxon>
        <taxon>Rhabditoidea</taxon>
        <taxon>Rhabditidae</taxon>
        <taxon>Mesorhabditinae</taxon>
        <taxon>Mesorhabditis</taxon>
    </lineage>
</organism>
<dbReference type="CDD" id="cd09917">
    <property type="entry name" value="F-box_SF"/>
    <property type="match status" value="1"/>
</dbReference>
<dbReference type="EMBL" id="CATQJA010002636">
    <property type="protein sequence ID" value="CAJ0575126.1"/>
    <property type="molecule type" value="Genomic_DNA"/>
</dbReference>
<dbReference type="SUPFAM" id="SSF81383">
    <property type="entry name" value="F-box domain"/>
    <property type="match status" value="1"/>
</dbReference>
<dbReference type="Proteomes" id="UP001177023">
    <property type="component" value="Unassembled WGS sequence"/>
</dbReference>
<evidence type="ECO:0000259" key="1">
    <source>
        <dbReference type="PROSITE" id="PS50181"/>
    </source>
</evidence>
<feature type="non-terminal residue" evidence="2">
    <location>
        <position position="1"/>
    </location>
</feature>
<evidence type="ECO:0000313" key="3">
    <source>
        <dbReference type="Proteomes" id="UP001177023"/>
    </source>
</evidence>
<proteinExistence type="predicted"/>
<name>A0AA36CTT3_9BILA</name>
<dbReference type="Pfam" id="PF00646">
    <property type="entry name" value="F-box"/>
    <property type="match status" value="1"/>
</dbReference>
<gene>
    <name evidence="2" type="ORF">MSPICULIGERA_LOCUS13442</name>
</gene>